<dbReference type="RefSeq" id="WP_053415585.1">
    <property type="nucleotide sequence ID" value="NZ_LILB01000001.1"/>
</dbReference>
<dbReference type="SUPFAM" id="SSF46785">
    <property type="entry name" value="Winged helix' DNA-binding domain"/>
    <property type="match status" value="1"/>
</dbReference>
<dbReference type="GeneID" id="301135061"/>
<dbReference type="InterPro" id="IPR036388">
    <property type="entry name" value="WH-like_DNA-bd_sf"/>
</dbReference>
<name>A0A0M0LK68_9BACL</name>
<dbReference type="PANTHER" id="PTHR30419">
    <property type="entry name" value="HTH-TYPE TRANSCRIPTIONAL REGULATOR YBHD"/>
    <property type="match status" value="1"/>
</dbReference>
<evidence type="ECO:0000256" key="3">
    <source>
        <dbReference type="ARBA" id="ARBA00023125"/>
    </source>
</evidence>
<dbReference type="InterPro" id="IPR005119">
    <property type="entry name" value="LysR_subst-bd"/>
</dbReference>
<evidence type="ECO:0000313" key="6">
    <source>
        <dbReference type="EMBL" id="KOO51445.1"/>
    </source>
</evidence>
<feature type="domain" description="HTH lysR-type" evidence="5">
    <location>
        <begin position="1"/>
        <end position="58"/>
    </location>
</feature>
<dbReference type="Pfam" id="PF00126">
    <property type="entry name" value="HTH_1"/>
    <property type="match status" value="1"/>
</dbReference>
<dbReference type="EMBL" id="LILB01000001">
    <property type="protein sequence ID" value="KOO51445.1"/>
    <property type="molecule type" value="Genomic_DNA"/>
</dbReference>
<dbReference type="GO" id="GO:0003700">
    <property type="term" value="F:DNA-binding transcription factor activity"/>
    <property type="evidence" value="ECO:0007669"/>
    <property type="project" value="InterPro"/>
</dbReference>
<dbReference type="FunFam" id="1.10.10.10:FF:000001">
    <property type="entry name" value="LysR family transcriptional regulator"/>
    <property type="match status" value="1"/>
</dbReference>
<evidence type="ECO:0000313" key="7">
    <source>
        <dbReference type="Proteomes" id="UP000036867"/>
    </source>
</evidence>
<keyword evidence="7" id="KW-1185">Reference proteome</keyword>
<dbReference type="Pfam" id="PF03466">
    <property type="entry name" value="LysR_substrate"/>
    <property type="match status" value="1"/>
</dbReference>
<dbReference type="SUPFAM" id="SSF53850">
    <property type="entry name" value="Periplasmic binding protein-like II"/>
    <property type="match status" value="1"/>
</dbReference>
<keyword evidence="4" id="KW-0804">Transcription</keyword>
<organism evidence="6 7">
    <name type="scientific">Viridibacillus arvi</name>
    <dbReference type="NCBI Taxonomy" id="263475"/>
    <lineage>
        <taxon>Bacteria</taxon>
        <taxon>Bacillati</taxon>
        <taxon>Bacillota</taxon>
        <taxon>Bacilli</taxon>
        <taxon>Bacillales</taxon>
        <taxon>Caryophanaceae</taxon>
        <taxon>Viridibacillus</taxon>
    </lineage>
</organism>
<dbReference type="InterPro" id="IPR036390">
    <property type="entry name" value="WH_DNA-bd_sf"/>
</dbReference>
<dbReference type="AlphaFoldDB" id="A0A0M0LK68"/>
<dbReference type="PRINTS" id="PR00039">
    <property type="entry name" value="HTHLYSR"/>
</dbReference>
<sequence length="293" mass="33709">MDIRQLRYFIAIVEEKTISAAATKLHLSQPPLSQQLKNMENHLNVQMFERRGRTLELTDAGQTLYKHALKITKYMEESEREIRETANGEHGTLTLGVNTLSNEYLSTTIQRYHQQHPNITFKIQQNDSAQLCQLVRDRILELAIIRFPLELNDFSILHLKTEPFYFICSSKEILPSSTVTYEDIHHYPLIIPSTEGLGLHYIIMEQFSNYGLATPRLSECSDIALLLELVESGFYASVVPETVIRQQKGYNIHAVKISNEALNSSSGLIWLKDHFLSKTSQNFIKLLKEELEK</sequence>
<evidence type="ECO:0000256" key="1">
    <source>
        <dbReference type="ARBA" id="ARBA00009437"/>
    </source>
</evidence>
<comment type="caution">
    <text evidence="6">The sequence shown here is derived from an EMBL/GenBank/DDBJ whole genome shotgun (WGS) entry which is preliminary data.</text>
</comment>
<evidence type="ECO:0000259" key="5">
    <source>
        <dbReference type="PROSITE" id="PS50931"/>
    </source>
</evidence>
<dbReference type="GO" id="GO:0003677">
    <property type="term" value="F:DNA binding"/>
    <property type="evidence" value="ECO:0007669"/>
    <property type="project" value="UniProtKB-KW"/>
</dbReference>
<dbReference type="InterPro" id="IPR000847">
    <property type="entry name" value="LysR_HTH_N"/>
</dbReference>
<dbReference type="Proteomes" id="UP000036867">
    <property type="component" value="Unassembled WGS sequence"/>
</dbReference>
<dbReference type="STRING" id="263475.AMD00_02920"/>
<dbReference type="PROSITE" id="PS50931">
    <property type="entry name" value="HTH_LYSR"/>
    <property type="match status" value="1"/>
</dbReference>
<gene>
    <name evidence="6" type="ORF">AMD00_02920</name>
</gene>
<dbReference type="Gene3D" id="3.40.190.290">
    <property type="match status" value="1"/>
</dbReference>
<proteinExistence type="inferred from homology"/>
<accession>A0A0M0LK68</accession>
<keyword evidence="2" id="KW-0805">Transcription regulation</keyword>
<dbReference type="InterPro" id="IPR050950">
    <property type="entry name" value="HTH-type_LysR_regulators"/>
</dbReference>
<dbReference type="PATRIC" id="fig|263475.3.peg.937"/>
<dbReference type="Gene3D" id="1.10.10.10">
    <property type="entry name" value="Winged helix-like DNA-binding domain superfamily/Winged helix DNA-binding domain"/>
    <property type="match status" value="1"/>
</dbReference>
<dbReference type="PANTHER" id="PTHR30419:SF28">
    <property type="entry name" value="HTH-TYPE TRANSCRIPTIONAL REGULATOR BSDA"/>
    <property type="match status" value="1"/>
</dbReference>
<dbReference type="OrthoDB" id="9803735at2"/>
<keyword evidence="3" id="KW-0238">DNA-binding</keyword>
<evidence type="ECO:0000256" key="4">
    <source>
        <dbReference type="ARBA" id="ARBA00023163"/>
    </source>
</evidence>
<reference evidence="7" key="1">
    <citation type="submission" date="2015-08" db="EMBL/GenBank/DDBJ databases">
        <title>Fjat-10028 dsm 16317.</title>
        <authorList>
            <person name="Liu B."/>
            <person name="Wang J."/>
            <person name="Zhu Y."/>
            <person name="Liu G."/>
            <person name="Chen Q."/>
            <person name="Chen Z."/>
            <person name="Lan J."/>
            <person name="Che J."/>
            <person name="Ge C."/>
            <person name="Shi H."/>
            <person name="Pan Z."/>
            <person name="Liu X."/>
        </authorList>
    </citation>
    <scope>NUCLEOTIDE SEQUENCE [LARGE SCALE GENOMIC DNA]</scope>
    <source>
        <strain evidence="7">DSM 16317</strain>
    </source>
</reference>
<evidence type="ECO:0000256" key="2">
    <source>
        <dbReference type="ARBA" id="ARBA00023015"/>
    </source>
</evidence>
<dbReference type="CDD" id="cd05466">
    <property type="entry name" value="PBP2_LTTR_substrate"/>
    <property type="match status" value="1"/>
</dbReference>
<comment type="similarity">
    <text evidence="1">Belongs to the LysR transcriptional regulatory family.</text>
</comment>
<dbReference type="GO" id="GO:0005829">
    <property type="term" value="C:cytosol"/>
    <property type="evidence" value="ECO:0007669"/>
    <property type="project" value="TreeGrafter"/>
</dbReference>
<protein>
    <submittedName>
        <fullName evidence="6">LysR family transcriptional regulator</fullName>
    </submittedName>
</protein>